<dbReference type="OrthoDB" id="5298740at2"/>
<evidence type="ECO:0000313" key="1">
    <source>
        <dbReference type="EMBL" id="OAM26144.1"/>
    </source>
</evidence>
<dbReference type="InterPro" id="IPR042099">
    <property type="entry name" value="ANL_N_sf"/>
</dbReference>
<sequence length="421" mass="47129">MRLLPLLTAYHRARRLRFTSRPALEQYQQQQLQRFFARTLSRSPYFSGYLKKPFAQWPQMDKALMMQEFSRMNTAGLNREAAMALALQAEQSRDFSPTVNGISIGLSSGTSGMRGLFAVSPREQAVWAGIMLAKMLPNGLLSGERVALFLRAGSNLYQAVRTPCLSFAYYDLFRPFADLLAEAERQQPTIVVAPAQVLAALAEAVRAGRLKLAPKKVVSAAEVLGAAEREFIRSVFPNLHEVYQATEGFLAATCAHGRLHLNEEFVYFEREWLDDERFVPVITDFTRQTQPIVRYRLNDVLAVSPEPCPCGSACTVLSRIEGRCDGALVFGRKTLFADAVSRAIAQILPWNVDYRLTQERHILTLQAALSAGQWQAFTAHLNAFLAAQGVPAAALEWRLDARTPEQDFTKKRRRIVCVEAG</sequence>
<dbReference type="RefSeq" id="WP_067595145.1">
    <property type="nucleotide sequence ID" value="NZ_LXSL01000032.1"/>
</dbReference>
<dbReference type="STRING" id="1795827.A7P95_10605"/>
<dbReference type="PANTHER" id="PTHR36932">
    <property type="entry name" value="CAPSULAR POLYSACCHARIDE BIOSYNTHESIS PROTEIN"/>
    <property type="match status" value="1"/>
</dbReference>
<dbReference type="SUPFAM" id="SSF56801">
    <property type="entry name" value="Acetyl-CoA synthetase-like"/>
    <property type="match status" value="1"/>
</dbReference>
<name>A0A1A9RTP6_9NEIS</name>
<reference evidence="2" key="1">
    <citation type="submission" date="2016-05" db="EMBL/GenBank/DDBJ databases">
        <title>Draft genome of Corynebacterium afermentans subsp. afermentans LCDC 88199T.</title>
        <authorList>
            <person name="Bernier A.-M."/>
            <person name="Bernard K."/>
        </authorList>
    </citation>
    <scope>NUCLEOTIDE SEQUENCE [LARGE SCALE GENOMIC DNA]</scope>
    <source>
        <strain evidence="2">NML02-A-017</strain>
    </source>
</reference>
<protein>
    <submittedName>
        <fullName evidence="1">CoF synthetase</fullName>
    </submittedName>
</protein>
<organism evidence="1 2">
    <name type="scientific">Eikenella longinqua</name>
    <dbReference type="NCBI Taxonomy" id="1795827"/>
    <lineage>
        <taxon>Bacteria</taxon>
        <taxon>Pseudomonadati</taxon>
        <taxon>Pseudomonadota</taxon>
        <taxon>Betaproteobacteria</taxon>
        <taxon>Neisseriales</taxon>
        <taxon>Neisseriaceae</taxon>
        <taxon>Eikenella</taxon>
    </lineage>
</organism>
<dbReference type="InterPro" id="IPR053158">
    <property type="entry name" value="CapK_Type1_Caps_Biosynth"/>
</dbReference>
<accession>A0A1A9RTP6</accession>
<dbReference type="EMBL" id="LXSL01000032">
    <property type="protein sequence ID" value="OAM26144.1"/>
    <property type="molecule type" value="Genomic_DNA"/>
</dbReference>
<dbReference type="InterPro" id="IPR012685">
    <property type="entry name" value="CHP02304_F390_synth-rel"/>
</dbReference>
<dbReference type="PANTHER" id="PTHR36932:SF1">
    <property type="entry name" value="CAPSULAR POLYSACCHARIDE BIOSYNTHESIS PROTEIN"/>
    <property type="match status" value="1"/>
</dbReference>
<comment type="caution">
    <text evidence="1">The sequence shown here is derived from an EMBL/GenBank/DDBJ whole genome shotgun (WGS) entry which is preliminary data.</text>
</comment>
<dbReference type="NCBIfam" id="TIGR02304">
    <property type="entry name" value="aden_form_hyp"/>
    <property type="match status" value="1"/>
</dbReference>
<proteinExistence type="predicted"/>
<dbReference type="Gene3D" id="3.40.50.12780">
    <property type="entry name" value="N-terminal domain of ligase-like"/>
    <property type="match status" value="1"/>
</dbReference>
<dbReference type="AlphaFoldDB" id="A0A1A9RTP6"/>
<evidence type="ECO:0000313" key="2">
    <source>
        <dbReference type="Proteomes" id="UP000077885"/>
    </source>
</evidence>
<keyword evidence="2" id="KW-1185">Reference proteome</keyword>
<dbReference type="Proteomes" id="UP000077885">
    <property type="component" value="Unassembled WGS sequence"/>
</dbReference>
<gene>
    <name evidence="1" type="ORF">A7P95_10605</name>
</gene>